<dbReference type="Proteomes" id="UP000326532">
    <property type="component" value="Unassembled WGS sequence"/>
</dbReference>
<dbReference type="VEuPathDB" id="FungiDB:BDV34DRAFT_223760"/>
<protein>
    <submittedName>
        <fullName evidence="1">Uncharacterized protein</fullName>
    </submittedName>
</protein>
<evidence type="ECO:0000313" key="1">
    <source>
        <dbReference type="EMBL" id="KAB8207197.1"/>
    </source>
</evidence>
<organism evidence="1 2">
    <name type="scientific">Aspergillus parasiticus</name>
    <dbReference type="NCBI Taxonomy" id="5067"/>
    <lineage>
        <taxon>Eukaryota</taxon>
        <taxon>Fungi</taxon>
        <taxon>Dikarya</taxon>
        <taxon>Ascomycota</taxon>
        <taxon>Pezizomycotina</taxon>
        <taxon>Eurotiomycetes</taxon>
        <taxon>Eurotiomycetidae</taxon>
        <taxon>Eurotiales</taxon>
        <taxon>Aspergillaceae</taxon>
        <taxon>Aspergillus</taxon>
        <taxon>Aspergillus subgen. Circumdati</taxon>
    </lineage>
</organism>
<sequence>MVDAYICYKESLRGTTPGLAVFEPVSDDLKAGHCGYFDYLGQWTNIRDLNSITENDTLYKPLSRRVPMSDNGGARTEWSPIFGLGVQVAQGTIQGNAQAPGVNVKGTMTLESTKENAAILMADPVAYCRCEEDQPLKDWLKENEEILMDDPNHRDNILRHGLCIITGVYRTRRCTVGQWRGRGAEVSIELDVGVFNQKGQITGGGSWKKIAGGGYWKAYGFDTANPKSKESNTVQTGSSNCFSGCTIIYGLYTVGRPLTS</sequence>
<accession>A0A5N6DQF1</accession>
<dbReference type="EMBL" id="ML734958">
    <property type="protein sequence ID" value="KAB8207197.1"/>
    <property type="molecule type" value="Genomic_DNA"/>
</dbReference>
<evidence type="ECO:0000313" key="2">
    <source>
        <dbReference type="Proteomes" id="UP000326532"/>
    </source>
</evidence>
<gene>
    <name evidence="1" type="ORF">BDV34DRAFT_223760</name>
</gene>
<keyword evidence="2" id="KW-1185">Reference proteome</keyword>
<reference evidence="1 2" key="1">
    <citation type="submission" date="2019-04" db="EMBL/GenBank/DDBJ databases">
        <title>Fungal friends and foes A comparative genomics study of 23 Aspergillus species from section Flavi.</title>
        <authorList>
            <consortium name="DOE Joint Genome Institute"/>
            <person name="Kjaerbolling I."/>
            <person name="Vesth T.C."/>
            <person name="Frisvad J.C."/>
            <person name="Nybo J.L."/>
            <person name="Theobald S."/>
            <person name="Kildgaard S."/>
            <person name="Petersen T.I."/>
            <person name="Kuo A."/>
            <person name="Sato A."/>
            <person name="Lyhne E.K."/>
            <person name="Kogle M.E."/>
            <person name="Wiebenga A."/>
            <person name="Kun R.S."/>
            <person name="Lubbers R.J."/>
            <person name="Makela M.R."/>
            <person name="Barry K."/>
            <person name="Chovatia M."/>
            <person name="Clum A."/>
            <person name="Daum C."/>
            <person name="Haridas S."/>
            <person name="He G."/>
            <person name="LaButti K."/>
            <person name="Lipzen A."/>
            <person name="Mondo S."/>
            <person name="Pangilinan J."/>
            <person name="Riley R."/>
            <person name="Salamov A."/>
            <person name="Simmons B.A."/>
            <person name="Magnuson J.K."/>
            <person name="Henrissat B."/>
            <person name="Mortensen U.H."/>
            <person name="Larsen T.O."/>
            <person name="De vries R.P."/>
            <person name="Grigoriev I.V."/>
            <person name="Machida M."/>
            <person name="Baker S.E."/>
            <person name="Andersen M.R."/>
        </authorList>
    </citation>
    <scope>NUCLEOTIDE SEQUENCE [LARGE SCALE GENOMIC DNA]</scope>
    <source>
        <strain evidence="1 2">CBS 117618</strain>
    </source>
</reference>
<dbReference type="AlphaFoldDB" id="A0A5N6DQF1"/>
<name>A0A5N6DQF1_ASPPA</name>
<proteinExistence type="predicted"/>